<dbReference type="GO" id="GO:0005524">
    <property type="term" value="F:ATP binding"/>
    <property type="evidence" value="ECO:0007669"/>
    <property type="project" value="InterPro"/>
</dbReference>
<name>A0AAJ0FP08_9PEZI</name>
<dbReference type="InterPro" id="IPR029498">
    <property type="entry name" value="HeLo_dom"/>
</dbReference>
<dbReference type="Gene3D" id="1.10.510.10">
    <property type="entry name" value="Transferase(Phosphotransferase) domain 1"/>
    <property type="match status" value="1"/>
</dbReference>
<dbReference type="GO" id="GO:0004672">
    <property type="term" value="F:protein kinase activity"/>
    <property type="evidence" value="ECO:0007669"/>
    <property type="project" value="InterPro"/>
</dbReference>
<dbReference type="PANTHER" id="PTHR37542">
    <property type="entry name" value="HELO DOMAIN-CONTAINING PROTEIN-RELATED"/>
    <property type="match status" value="1"/>
</dbReference>
<dbReference type="InterPro" id="IPR000719">
    <property type="entry name" value="Prot_kinase_dom"/>
</dbReference>
<dbReference type="RefSeq" id="XP_060283913.1">
    <property type="nucleotide sequence ID" value="XM_060424564.1"/>
</dbReference>
<dbReference type="InterPro" id="IPR038305">
    <property type="entry name" value="HeLo_sf"/>
</dbReference>
<keyword evidence="2" id="KW-0034">Amyloid</keyword>
<comment type="caution">
    <text evidence="2">The sequence shown here is derived from an EMBL/GenBank/DDBJ whole genome shotgun (WGS) entry which is preliminary data.</text>
</comment>
<organism evidence="2 3">
    <name type="scientific">Phialemonium atrogriseum</name>
    <dbReference type="NCBI Taxonomy" id="1093897"/>
    <lineage>
        <taxon>Eukaryota</taxon>
        <taxon>Fungi</taxon>
        <taxon>Dikarya</taxon>
        <taxon>Ascomycota</taxon>
        <taxon>Pezizomycotina</taxon>
        <taxon>Sordariomycetes</taxon>
        <taxon>Sordariomycetidae</taxon>
        <taxon>Cephalothecales</taxon>
        <taxon>Cephalothecaceae</taxon>
        <taxon>Phialemonium</taxon>
    </lineage>
</organism>
<keyword evidence="3" id="KW-1185">Reference proteome</keyword>
<reference evidence="2" key="1">
    <citation type="submission" date="2023-06" db="EMBL/GenBank/DDBJ databases">
        <title>Genome-scale phylogeny and comparative genomics of the fungal order Sordariales.</title>
        <authorList>
            <consortium name="Lawrence Berkeley National Laboratory"/>
            <person name="Hensen N."/>
            <person name="Bonometti L."/>
            <person name="Westerberg I."/>
            <person name="Brannstrom I.O."/>
            <person name="Guillou S."/>
            <person name="Cros-Aarteil S."/>
            <person name="Calhoun S."/>
            <person name="Haridas S."/>
            <person name="Kuo A."/>
            <person name="Mondo S."/>
            <person name="Pangilinan J."/>
            <person name="Riley R."/>
            <person name="Labutti K."/>
            <person name="Andreopoulos B."/>
            <person name="Lipzen A."/>
            <person name="Chen C."/>
            <person name="Yanf M."/>
            <person name="Daum C."/>
            <person name="Ng V."/>
            <person name="Clum A."/>
            <person name="Steindorff A."/>
            <person name="Ohm R."/>
            <person name="Martin F."/>
            <person name="Silar P."/>
            <person name="Natvig D."/>
            <person name="Lalanne C."/>
            <person name="Gautier V."/>
            <person name="Ament-Velasquez S.L."/>
            <person name="Kruys A."/>
            <person name="Hutchinson M.I."/>
            <person name="Powell A.J."/>
            <person name="Barry K."/>
            <person name="Miller A.N."/>
            <person name="Grigoriev I.V."/>
            <person name="Debuchy R."/>
            <person name="Gladieux P."/>
            <person name="Thoren M.H."/>
            <person name="Johannesson H."/>
        </authorList>
    </citation>
    <scope>NUCLEOTIDE SEQUENCE</scope>
    <source>
        <strain evidence="2">8032-3</strain>
    </source>
</reference>
<dbReference type="EMBL" id="MU839007">
    <property type="protein sequence ID" value="KAK1767700.1"/>
    <property type="molecule type" value="Genomic_DNA"/>
</dbReference>
<dbReference type="Gene3D" id="1.20.120.1020">
    <property type="entry name" value="Prion-inhibition and propagation, HeLo domain"/>
    <property type="match status" value="1"/>
</dbReference>
<dbReference type="Proteomes" id="UP001244011">
    <property type="component" value="Unassembled WGS sequence"/>
</dbReference>
<sequence>MEVAGFVIGVVPLAFDLFDNAVRLFKFIGTLVDMPQDCETLRLQLLIEYNRILAWGKAAGLVEVPEGSHLGVALGTNATELCAIVARVGWLLAEFRDLNARYENELNPYKKDDRDVVEAKATDVDLVKQVSGLAVSYEKEKIGRKYSKGTGHLRGFFSRVTHNTKEIVTHPRRVRWAAVDKEAFEALLKDLHALTERLRELMGDHREKAIDEITAKTYREMVLARNEIQELRAMLGAVTGLIDASPTSRDSRRSRRNDEVFRDMLKLKEISQASEDILSQLKDNSSLDPGMSLASLMTVPRFPATAFDDELFWNEEYEPEALSRPRAVLTTEDDDDILVWIEWKNLGHIVPGSSQEREARLRTEALAEMLHKVKPQALCLPSSIGYFDDLQVYGARRHAWVFQMPDDSDTSTTIKSLYDILGDRQYKPTLSQRISLASKLASTVLYLHTVNWLHKGIRSDNVIFHFDREDEFDPEKPVLSGFDYSRPQSSGTTSREVDDQWNIYRWPDVQQNGQGHGPFRKTYDIYALGLVLLEIAHWLPLHKILALKSWPNVSLPDSKKVRGWLLGTETDAHFQGPNPAEELRNVAGERYWGAVARCLEAHGEKGLGVDEAENQSKDSEVGTKLQEAFSKLVVEELKSVDV</sequence>
<dbReference type="Pfam" id="PF24476">
    <property type="entry name" value="DUF7580"/>
    <property type="match status" value="1"/>
</dbReference>
<keyword evidence="2" id="KW-0640">Prion</keyword>
<gene>
    <name evidence="2" type="ORF">QBC33DRAFT_450532</name>
</gene>
<dbReference type="InterPro" id="IPR011009">
    <property type="entry name" value="Kinase-like_dom_sf"/>
</dbReference>
<evidence type="ECO:0000259" key="1">
    <source>
        <dbReference type="PROSITE" id="PS50011"/>
    </source>
</evidence>
<evidence type="ECO:0000313" key="3">
    <source>
        <dbReference type="Proteomes" id="UP001244011"/>
    </source>
</evidence>
<dbReference type="PANTHER" id="PTHR37542:SF1">
    <property type="entry name" value="PRION-INHIBITION AND PROPAGATION HELO DOMAIN-CONTAINING PROTEIN"/>
    <property type="match status" value="1"/>
</dbReference>
<dbReference type="PROSITE" id="PS50011">
    <property type="entry name" value="PROTEIN_KINASE_DOM"/>
    <property type="match status" value="1"/>
</dbReference>
<proteinExistence type="predicted"/>
<dbReference type="Pfam" id="PF14479">
    <property type="entry name" value="HeLo"/>
    <property type="match status" value="1"/>
</dbReference>
<dbReference type="GeneID" id="85307751"/>
<evidence type="ECO:0000313" key="2">
    <source>
        <dbReference type="EMBL" id="KAK1767700.1"/>
    </source>
</evidence>
<dbReference type="AlphaFoldDB" id="A0AAJ0FP08"/>
<dbReference type="SUPFAM" id="SSF56112">
    <property type="entry name" value="Protein kinase-like (PK-like)"/>
    <property type="match status" value="1"/>
</dbReference>
<protein>
    <submittedName>
        <fullName evidence="2">Prion-inhibition and propagation-domain-containing protein</fullName>
    </submittedName>
</protein>
<feature type="domain" description="Protein kinase" evidence="1">
    <location>
        <begin position="264"/>
        <end position="629"/>
    </location>
</feature>
<accession>A0AAJ0FP08</accession>
<dbReference type="InterPro" id="IPR056002">
    <property type="entry name" value="DUF7580"/>
</dbReference>